<dbReference type="PANTHER" id="PTHR38118">
    <property type="entry name" value="ANCHORED CELL WALL PROTEIN 11-RELATED"/>
    <property type="match status" value="1"/>
</dbReference>
<dbReference type="PANTHER" id="PTHR38118:SF3">
    <property type="entry name" value="ANCHORED CELL WALL PROTEIN 11"/>
    <property type="match status" value="1"/>
</dbReference>
<organism evidence="3 4">
    <name type="scientific">Lasallia pustulata</name>
    <dbReference type="NCBI Taxonomy" id="136370"/>
    <lineage>
        <taxon>Eukaryota</taxon>
        <taxon>Fungi</taxon>
        <taxon>Dikarya</taxon>
        <taxon>Ascomycota</taxon>
        <taxon>Pezizomycotina</taxon>
        <taxon>Lecanoromycetes</taxon>
        <taxon>OSLEUM clade</taxon>
        <taxon>Umbilicariomycetidae</taxon>
        <taxon>Umbilicariales</taxon>
        <taxon>Umbilicariaceae</taxon>
        <taxon>Lasallia</taxon>
    </lineage>
</organism>
<dbReference type="InterPro" id="IPR056124">
    <property type="entry name" value="DUF7707"/>
</dbReference>
<reference evidence="4" key="1">
    <citation type="submission" date="2017-03" db="EMBL/GenBank/DDBJ databases">
        <authorList>
            <person name="Sharma R."/>
            <person name="Thines M."/>
        </authorList>
    </citation>
    <scope>NUCLEOTIDE SEQUENCE [LARGE SCALE GENOMIC DNA]</scope>
</reference>
<name>A0A1W5DB61_9LECA</name>
<dbReference type="Pfam" id="PF24808">
    <property type="entry name" value="DUF7707"/>
    <property type="match status" value="1"/>
</dbReference>
<accession>A0A1W5DB61</accession>
<dbReference type="EMBL" id="FWEW01003662">
    <property type="protein sequence ID" value="SLM40326.1"/>
    <property type="molecule type" value="Genomic_DNA"/>
</dbReference>
<evidence type="ECO:0000259" key="2">
    <source>
        <dbReference type="Pfam" id="PF24808"/>
    </source>
</evidence>
<sequence length="185" mass="18655">MHSLLAVLFTSLLAAFAAAQNSTLDPNSVPLSQRNAWCNAEQTNCPLLCGGLSFTGLNTCDGSSLNYQCTCNNGSSPDLAAYEDTLPSYICTQNKINCVLAHPNNANGQSACNTTYQCGTLAATNAPAGTSSSAMPSSTSASATVTSSSTATASTTAKSMALSFGQNYGAGIVAAGLMAALSVLL</sequence>
<feature type="signal peptide" evidence="1">
    <location>
        <begin position="1"/>
        <end position="19"/>
    </location>
</feature>
<keyword evidence="4" id="KW-1185">Reference proteome</keyword>
<dbReference type="AlphaFoldDB" id="A0A1W5DB61"/>
<dbReference type="Proteomes" id="UP000192927">
    <property type="component" value="Unassembled WGS sequence"/>
</dbReference>
<evidence type="ECO:0000313" key="3">
    <source>
        <dbReference type="EMBL" id="SLM40326.1"/>
    </source>
</evidence>
<proteinExistence type="predicted"/>
<evidence type="ECO:0000313" key="4">
    <source>
        <dbReference type="Proteomes" id="UP000192927"/>
    </source>
</evidence>
<feature type="chain" id="PRO_5013094313" description="DUF7707 domain-containing protein" evidence="1">
    <location>
        <begin position="20"/>
        <end position="185"/>
    </location>
</feature>
<protein>
    <recommendedName>
        <fullName evidence="2">DUF7707 domain-containing protein</fullName>
    </recommendedName>
</protein>
<evidence type="ECO:0000256" key="1">
    <source>
        <dbReference type="SAM" id="SignalP"/>
    </source>
</evidence>
<keyword evidence="1" id="KW-0732">Signal</keyword>
<feature type="domain" description="DUF7707" evidence="2">
    <location>
        <begin position="23"/>
        <end position="121"/>
    </location>
</feature>